<keyword evidence="1" id="KW-1133">Transmembrane helix</keyword>
<evidence type="ECO:0000259" key="2">
    <source>
        <dbReference type="PROSITE" id="PS51178"/>
    </source>
</evidence>
<dbReference type="Proteomes" id="UP000763088">
    <property type="component" value="Unassembled WGS sequence"/>
</dbReference>
<dbReference type="SUPFAM" id="SSF54184">
    <property type="entry name" value="Penicillin-binding protein 2x (pbp-2x), c-terminal domain"/>
    <property type="match status" value="1"/>
</dbReference>
<feature type="transmembrane region" description="Helical" evidence="1">
    <location>
        <begin position="12"/>
        <end position="37"/>
    </location>
</feature>
<proteinExistence type="predicted"/>
<dbReference type="Pfam" id="PF03793">
    <property type="entry name" value="PASTA"/>
    <property type="match status" value="1"/>
</dbReference>
<dbReference type="PROSITE" id="PS51178">
    <property type="entry name" value="PASTA"/>
    <property type="match status" value="2"/>
</dbReference>
<comment type="caution">
    <text evidence="3">The sequence shown here is derived from an EMBL/GenBank/DDBJ whole genome shotgun (WGS) entry which is preliminary data.</text>
</comment>
<sequence>MKTREFFGKFCSKFLVGNLIAMILVIIVLAVGVNYGLDWYTHHGEEIKVPNIEGMEISKARAMLEEKGLIVVVTDSGYNKRLPADCVLAQNPDAGLMVKTGHTIYIIVNSASSPTVAIPDVVDNCSYREAEAKLVSLGFKVLPPQYVTGEKDWVYGVSCNGRKVSVGERISIEQPLTLLVGSGQYGMDDVSVVEPEVEMPEGGGDDVDEFVEVKE</sequence>
<feature type="domain" description="PASTA" evidence="2">
    <location>
        <begin position="112"/>
        <end position="182"/>
    </location>
</feature>
<dbReference type="EMBL" id="SUYD01000007">
    <property type="protein sequence ID" value="MBE6266126.1"/>
    <property type="molecule type" value="Genomic_DNA"/>
</dbReference>
<name>A0A928BT63_XYLRU</name>
<dbReference type="Gene3D" id="3.30.10.20">
    <property type="match status" value="1"/>
</dbReference>
<dbReference type="SMART" id="SM00740">
    <property type="entry name" value="PASTA"/>
    <property type="match status" value="2"/>
</dbReference>
<keyword evidence="1" id="KW-0812">Transmembrane</keyword>
<evidence type="ECO:0000256" key="1">
    <source>
        <dbReference type="SAM" id="Phobius"/>
    </source>
</evidence>
<evidence type="ECO:0000313" key="3">
    <source>
        <dbReference type="EMBL" id="MBE6266126.1"/>
    </source>
</evidence>
<evidence type="ECO:0000313" key="4">
    <source>
        <dbReference type="Proteomes" id="UP000763088"/>
    </source>
</evidence>
<dbReference type="CDD" id="cd06577">
    <property type="entry name" value="PASTA_pknB"/>
    <property type="match status" value="1"/>
</dbReference>
<gene>
    <name evidence="3" type="ORF">E7102_06625</name>
</gene>
<keyword evidence="1" id="KW-0472">Membrane</keyword>
<feature type="domain" description="PASTA" evidence="2">
    <location>
        <begin position="44"/>
        <end position="110"/>
    </location>
</feature>
<accession>A0A928BT63</accession>
<reference evidence="3" key="1">
    <citation type="submission" date="2019-04" db="EMBL/GenBank/DDBJ databases">
        <title>Evolution of Biomass-Degrading Anaerobic Consortia Revealed by Metagenomics.</title>
        <authorList>
            <person name="Peng X."/>
        </authorList>
    </citation>
    <scope>NUCLEOTIDE SEQUENCE</scope>
    <source>
        <strain evidence="3">SIG141</strain>
    </source>
</reference>
<organism evidence="3 4">
    <name type="scientific">Xylanibacter ruminicola</name>
    <name type="common">Prevotella ruminicola</name>
    <dbReference type="NCBI Taxonomy" id="839"/>
    <lineage>
        <taxon>Bacteria</taxon>
        <taxon>Pseudomonadati</taxon>
        <taxon>Bacteroidota</taxon>
        <taxon>Bacteroidia</taxon>
        <taxon>Bacteroidales</taxon>
        <taxon>Prevotellaceae</taxon>
        <taxon>Xylanibacter</taxon>
    </lineage>
</organism>
<protein>
    <submittedName>
        <fullName evidence="3">PASTA domain-containing protein</fullName>
    </submittedName>
</protein>
<dbReference type="InterPro" id="IPR005543">
    <property type="entry name" value="PASTA_dom"/>
</dbReference>
<dbReference type="AlphaFoldDB" id="A0A928BT63"/>